<dbReference type="EMBL" id="JACONZ010000001">
    <property type="protein sequence ID" value="MBC5580600.1"/>
    <property type="molecule type" value="Genomic_DNA"/>
</dbReference>
<dbReference type="PROSITE" id="PS00483">
    <property type="entry name" value="DIHYDROOROTASE_2"/>
    <property type="match status" value="1"/>
</dbReference>
<comment type="similarity">
    <text evidence="3">Belongs to the metallo-dependent hydrolases superfamily. DHOase family. Class I DHOase subfamily.</text>
</comment>
<evidence type="ECO:0000256" key="5">
    <source>
        <dbReference type="ARBA" id="ARBA00022801"/>
    </source>
</evidence>
<dbReference type="InterPro" id="IPR002195">
    <property type="entry name" value="Dihydroorotase_CS"/>
</dbReference>
<dbReference type="InterPro" id="IPR011059">
    <property type="entry name" value="Metal-dep_hydrolase_composite"/>
</dbReference>
<sequence length="430" mass="46554">MFDLIIRNGTLVTSAGRQKLDIAVKDGRIAALGEGNAQAAARVVDAAGLYLLPGLMDTHVHFRDPGLTQKEDFATGSRAALYGGMTYVVDMPNVKPVTSTAERLRARTERARREASLEIGFFALLTADNLEEMDALKQAGAVGFKIYLGTSVGEIAAPPDGVMLEQFRRAARLGMRIGFHAENNAINDYYTALEQAAGCTDPGALIRARPDFSEEEAVCKAIAYARETGAAIHIYHVSSGKTVDRIREAKAEGIDVTAETCPHYLFLDQADYKRLGVLLKVYPTVKTQWDKEKLWAGLADGTIDMIATDHAPHLPQEKQGGLWEAMAGVAGVEISARLMLDAVNRGRLTLEQLAAWMSENPARIWGLKERGTVKSGQPANLTAVDLSRRGVIHNARLHGKTNVTAFDGVETIGAPVFSVTGGKLFEIPLK</sequence>
<dbReference type="AlphaFoldDB" id="A0A923I5B5"/>
<accession>A0A923I5B5</accession>
<dbReference type="Pfam" id="PF01979">
    <property type="entry name" value="Amidohydro_1"/>
    <property type="match status" value="1"/>
</dbReference>
<evidence type="ECO:0000313" key="7">
    <source>
        <dbReference type="EMBL" id="MBC5580600.1"/>
    </source>
</evidence>
<dbReference type="RefSeq" id="WP_186886940.1">
    <property type="nucleotide sequence ID" value="NZ_JACONZ010000001.1"/>
</dbReference>
<comment type="function">
    <text evidence="2">Catalyzes the reversible cyclization of carbamoyl aspartate to dihydroorotate.</text>
</comment>
<comment type="caution">
    <text evidence="7">The sequence shown here is derived from an EMBL/GenBank/DDBJ whole genome shotgun (WGS) entry which is preliminary data.</text>
</comment>
<dbReference type="Gene3D" id="3.20.20.140">
    <property type="entry name" value="Metal-dependent hydrolases"/>
    <property type="match status" value="1"/>
</dbReference>
<dbReference type="Proteomes" id="UP000659630">
    <property type="component" value="Unassembled WGS sequence"/>
</dbReference>
<dbReference type="GO" id="GO:0004038">
    <property type="term" value="F:allantoinase activity"/>
    <property type="evidence" value="ECO:0007669"/>
    <property type="project" value="TreeGrafter"/>
</dbReference>
<dbReference type="PANTHER" id="PTHR43668:SF2">
    <property type="entry name" value="ALLANTOINASE"/>
    <property type="match status" value="1"/>
</dbReference>
<evidence type="ECO:0000256" key="4">
    <source>
        <dbReference type="ARBA" id="ARBA00022723"/>
    </source>
</evidence>
<keyword evidence="5" id="KW-0378">Hydrolase</keyword>
<evidence type="ECO:0000256" key="1">
    <source>
        <dbReference type="ARBA" id="ARBA00001947"/>
    </source>
</evidence>
<reference evidence="7" key="1">
    <citation type="submission" date="2020-08" db="EMBL/GenBank/DDBJ databases">
        <title>Genome public.</title>
        <authorList>
            <person name="Liu C."/>
            <person name="Sun Q."/>
        </authorList>
    </citation>
    <scope>NUCLEOTIDE SEQUENCE</scope>
    <source>
        <strain evidence="7">BX8</strain>
    </source>
</reference>
<dbReference type="Gene3D" id="2.30.40.10">
    <property type="entry name" value="Urease, subunit C, domain 1"/>
    <property type="match status" value="1"/>
</dbReference>
<evidence type="ECO:0000256" key="3">
    <source>
        <dbReference type="ARBA" id="ARBA00010286"/>
    </source>
</evidence>
<dbReference type="NCBIfam" id="TIGR00857">
    <property type="entry name" value="pyrC_multi"/>
    <property type="match status" value="1"/>
</dbReference>
<proteinExistence type="inferred from homology"/>
<dbReference type="InterPro" id="IPR050138">
    <property type="entry name" value="DHOase/Allantoinase_Hydrolase"/>
</dbReference>
<dbReference type="InterPro" id="IPR032466">
    <property type="entry name" value="Metal_Hydrolase"/>
</dbReference>
<dbReference type="SUPFAM" id="SSF51556">
    <property type="entry name" value="Metallo-dependent hydrolases"/>
    <property type="match status" value="1"/>
</dbReference>
<feature type="domain" description="Amidohydrolase-related" evidence="6">
    <location>
        <begin position="50"/>
        <end position="393"/>
    </location>
</feature>
<evidence type="ECO:0000256" key="2">
    <source>
        <dbReference type="ARBA" id="ARBA00002368"/>
    </source>
</evidence>
<dbReference type="InterPro" id="IPR006680">
    <property type="entry name" value="Amidohydro-rel"/>
</dbReference>
<gene>
    <name evidence="7" type="ORF">H8S23_03690</name>
</gene>
<keyword evidence="4" id="KW-0479">Metal-binding</keyword>
<evidence type="ECO:0000313" key="8">
    <source>
        <dbReference type="Proteomes" id="UP000659630"/>
    </source>
</evidence>
<organism evidence="7 8">
    <name type="scientific">Anaerofilum hominis</name>
    <dbReference type="NCBI Taxonomy" id="2763016"/>
    <lineage>
        <taxon>Bacteria</taxon>
        <taxon>Bacillati</taxon>
        <taxon>Bacillota</taxon>
        <taxon>Clostridia</taxon>
        <taxon>Eubacteriales</taxon>
        <taxon>Oscillospiraceae</taxon>
        <taxon>Anaerofilum</taxon>
    </lineage>
</organism>
<keyword evidence="8" id="KW-1185">Reference proteome</keyword>
<dbReference type="PANTHER" id="PTHR43668">
    <property type="entry name" value="ALLANTOINASE"/>
    <property type="match status" value="1"/>
</dbReference>
<dbReference type="GO" id="GO:0006145">
    <property type="term" value="P:purine nucleobase catabolic process"/>
    <property type="evidence" value="ECO:0007669"/>
    <property type="project" value="TreeGrafter"/>
</dbReference>
<evidence type="ECO:0000259" key="6">
    <source>
        <dbReference type="Pfam" id="PF01979"/>
    </source>
</evidence>
<dbReference type="SUPFAM" id="SSF51338">
    <property type="entry name" value="Composite domain of metallo-dependent hydrolases"/>
    <property type="match status" value="1"/>
</dbReference>
<comment type="cofactor">
    <cofactor evidence="1">
        <name>Zn(2+)</name>
        <dbReference type="ChEBI" id="CHEBI:29105"/>
    </cofactor>
</comment>
<dbReference type="GO" id="GO:0046872">
    <property type="term" value="F:metal ion binding"/>
    <property type="evidence" value="ECO:0007669"/>
    <property type="project" value="UniProtKB-KW"/>
</dbReference>
<dbReference type="GO" id="GO:0005737">
    <property type="term" value="C:cytoplasm"/>
    <property type="evidence" value="ECO:0007669"/>
    <property type="project" value="TreeGrafter"/>
</dbReference>
<name>A0A923I5B5_9FIRM</name>
<protein>
    <submittedName>
        <fullName evidence="7">Dihydroorotase family protein</fullName>
    </submittedName>
</protein>